<dbReference type="InterPro" id="IPR011989">
    <property type="entry name" value="ARM-like"/>
</dbReference>
<comment type="caution">
    <text evidence="3">The sequence shown here is derived from an EMBL/GenBank/DDBJ whole genome shotgun (WGS) entry which is preliminary data.</text>
</comment>
<dbReference type="GO" id="GO:0000796">
    <property type="term" value="C:condensin complex"/>
    <property type="evidence" value="ECO:0007669"/>
    <property type="project" value="TreeGrafter"/>
</dbReference>
<dbReference type="GO" id="GO:0000779">
    <property type="term" value="C:condensed chromosome, centromeric region"/>
    <property type="evidence" value="ECO:0007669"/>
    <property type="project" value="TreeGrafter"/>
</dbReference>
<dbReference type="AlphaFoldDB" id="A0AAD9NW24"/>
<sequence>MSRLDWEVERLHAVRALLQLLQLNIHRLWQPPVIEEEFINLVTGSCYRLMENPNAVRNKGTRDSIFHLIGLMIKKYNHGLGCRLKSTQCVCDCCCRLKLLQLLQHFEHLASPLAQAVNTFALEFGATTMVSEMMREIGAIDAQDLARDTSGTRAYSVFLMELAERIPALMLPNMCVLATLLDEEPYTMRNCVLSIMGEMVVHVLSKDGAGEKEKATRDQFFDRLEDHIHDVNAFVRSKTLQIWMTIVNEKLLPLPRQHRLLDLVIGRLQDRSSQVRKNAIQLVTALLSTNPFAAKLPLEELRASYETEKTKLDEMTPAPPDTPLKDPATLETEERWTGMKEQVMEAITSVLEESVNRDKTDECDTITDIDDTSSVCRRLVELLGEGNYPEAVTLFLAAGEAWPTEAFFKYKQDGENEEEEEEEDSDGVATRMLQRLRKLYLGMYNFDLIHR</sequence>
<name>A0AAD9NW24_RIDPI</name>
<dbReference type="GO" id="GO:0007076">
    <property type="term" value="P:mitotic chromosome condensation"/>
    <property type="evidence" value="ECO:0007669"/>
    <property type="project" value="InterPro"/>
</dbReference>
<dbReference type="Gene3D" id="1.25.10.10">
    <property type="entry name" value="Leucine-rich Repeat Variant"/>
    <property type="match status" value="1"/>
</dbReference>
<dbReference type="InterPro" id="IPR024324">
    <property type="entry name" value="Condensin_cplx_su1_N"/>
</dbReference>
<dbReference type="InterPro" id="IPR026971">
    <property type="entry name" value="CND1/NCAPD3"/>
</dbReference>
<dbReference type="GO" id="GO:0042393">
    <property type="term" value="F:histone binding"/>
    <property type="evidence" value="ECO:0007669"/>
    <property type="project" value="TreeGrafter"/>
</dbReference>
<dbReference type="SUPFAM" id="SSF48371">
    <property type="entry name" value="ARM repeat"/>
    <property type="match status" value="1"/>
</dbReference>
<evidence type="ECO:0000256" key="1">
    <source>
        <dbReference type="ARBA" id="ARBA00023067"/>
    </source>
</evidence>
<dbReference type="PANTHER" id="PTHR14222:SF2">
    <property type="entry name" value="CONDENSIN COMPLEX SUBUNIT 1"/>
    <property type="match status" value="1"/>
</dbReference>
<dbReference type="Pfam" id="PF12922">
    <property type="entry name" value="Cnd1_N"/>
    <property type="match status" value="1"/>
</dbReference>
<keyword evidence="4" id="KW-1185">Reference proteome</keyword>
<organism evidence="3 4">
    <name type="scientific">Ridgeia piscesae</name>
    <name type="common">Tubeworm</name>
    <dbReference type="NCBI Taxonomy" id="27915"/>
    <lineage>
        <taxon>Eukaryota</taxon>
        <taxon>Metazoa</taxon>
        <taxon>Spiralia</taxon>
        <taxon>Lophotrochozoa</taxon>
        <taxon>Annelida</taxon>
        <taxon>Polychaeta</taxon>
        <taxon>Sedentaria</taxon>
        <taxon>Canalipalpata</taxon>
        <taxon>Sabellida</taxon>
        <taxon>Siboglinidae</taxon>
        <taxon>Ridgeia</taxon>
    </lineage>
</organism>
<protein>
    <recommendedName>
        <fullName evidence="2">Condensin complex subunit 1 N-terminal domain-containing protein</fullName>
    </recommendedName>
</protein>
<evidence type="ECO:0000313" key="3">
    <source>
        <dbReference type="EMBL" id="KAK2183431.1"/>
    </source>
</evidence>
<dbReference type="EMBL" id="JAODUO010000311">
    <property type="protein sequence ID" value="KAK2183431.1"/>
    <property type="molecule type" value="Genomic_DNA"/>
</dbReference>
<accession>A0AAD9NW24</accession>
<evidence type="ECO:0000313" key="4">
    <source>
        <dbReference type="Proteomes" id="UP001209878"/>
    </source>
</evidence>
<dbReference type="GO" id="GO:0010032">
    <property type="term" value="P:meiotic chromosome condensation"/>
    <property type="evidence" value="ECO:0007669"/>
    <property type="project" value="TreeGrafter"/>
</dbReference>
<reference evidence="3" key="1">
    <citation type="journal article" date="2023" name="Mol. Biol. Evol.">
        <title>Third-Generation Sequencing Reveals the Adaptive Role of the Epigenome in Three Deep-Sea Polychaetes.</title>
        <authorList>
            <person name="Perez M."/>
            <person name="Aroh O."/>
            <person name="Sun Y."/>
            <person name="Lan Y."/>
            <person name="Juniper S.K."/>
            <person name="Young C.R."/>
            <person name="Angers B."/>
            <person name="Qian P.Y."/>
        </authorList>
    </citation>
    <scope>NUCLEOTIDE SEQUENCE</scope>
    <source>
        <strain evidence="3">R07B-5</strain>
    </source>
</reference>
<keyword evidence="1" id="KW-0226">DNA condensation</keyword>
<gene>
    <name evidence="3" type="ORF">NP493_312g03022</name>
</gene>
<dbReference type="InterPro" id="IPR016024">
    <property type="entry name" value="ARM-type_fold"/>
</dbReference>
<dbReference type="PANTHER" id="PTHR14222">
    <property type="entry name" value="CONDENSIN"/>
    <property type="match status" value="1"/>
</dbReference>
<evidence type="ECO:0000259" key="2">
    <source>
        <dbReference type="Pfam" id="PF12922"/>
    </source>
</evidence>
<dbReference type="Proteomes" id="UP001209878">
    <property type="component" value="Unassembled WGS sequence"/>
</dbReference>
<proteinExistence type="predicted"/>
<feature type="domain" description="Condensin complex subunit 1 N-terminal" evidence="2">
    <location>
        <begin position="3"/>
        <end position="81"/>
    </location>
</feature>